<keyword evidence="1" id="KW-1133">Transmembrane helix</keyword>
<dbReference type="Proteomes" id="UP000785679">
    <property type="component" value="Unassembled WGS sequence"/>
</dbReference>
<protein>
    <submittedName>
        <fullName evidence="2">Uncharacterized protein</fullName>
    </submittedName>
</protein>
<keyword evidence="1" id="KW-0472">Membrane</keyword>
<gene>
    <name evidence="2" type="ORF">FGO68_gene7778</name>
</gene>
<evidence type="ECO:0000313" key="2">
    <source>
        <dbReference type="EMBL" id="TNV84710.1"/>
    </source>
</evidence>
<sequence length="126" mass="14281">MERYQQLRRLAYFEIALYFTILFAGRTPAQAAGFNKNAFSSARQRWVYPRMLFLNLGLATHLVSTMKESKLRNYMAEKYFSHLQYIPPAGATNPQPMVPIGQVPPNVSVMGPGQQPIAPPQSNTYL</sequence>
<organism evidence="2 3">
    <name type="scientific">Halteria grandinella</name>
    <dbReference type="NCBI Taxonomy" id="5974"/>
    <lineage>
        <taxon>Eukaryota</taxon>
        <taxon>Sar</taxon>
        <taxon>Alveolata</taxon>
        <taxon>Ciliophora</taxon>
        <taxon>Intramacronucleata</taxon>
        <taxon>Spirotrichea</taxon>
        <taxon>Stichotrichia</taxon>
        <taxon>Sporadotrichida</taxon>
        <taxon>Halteriidae</taxon>
        <taxon>Halteria</taxon>
    </lineage>
</organism>
<dbReference type="EMBL" id="RRYP01002497">
    <property type="protein sequence ID" value="TNV84710.1"/>
    <property type="molecule type" value="Genomic_DNA"/>
</dbReference>
<comment type="caution">
    <text evidence="2">The sequence shown here is derived from an EMBL/GenBank/DDBJ whole genome shotgun (WGS) entry which is preliminary data.</text>
</comment>
<proteinExistence type="predicted"/>
<keyword evidence="1" id="KW-0812">Transmembrane</keyword>
<feature type="transmembrane region" description="Helical" evidence="1">
    <location>
        <begin position="47"/>
        <end position="65"/>
    </location>
</feature>
<keyword evidence="3" id="KW-1185">Reference proteome</keyword>
<evidence type="ECO:0000256" key="1">
    <source>
        <dbReference type="SAM" id="Phobius"/>
    </source>
</evidence>
<name>A0A8J8T7N3_HALGN</name>
<dbReference type="AlphaFoldDB" id="A0A8J8T7N3"/>
<accession>A0A8J8T7N3</accession>
<evidence type="ECO:0000313" key="3">
    <source>
        <dbReference type="Proteomes" id="UP000785679"/>
    </source>
</evidence>
<reference evidence="2" key="1">
    <citation type="submission" date="2019-06" db="EMBL/GenBank/DDBJ databases">
        <authorList>
            <person name="Zheng W."/>
        </authorList>
    </citation>
    <scope>NUCLEOTIDE SEQUENCE</scope>
    <source>
        <strain evidence="2">QDHG01</strain>
    </source>
</reference>